<comment type="caution">
    <text evidence="1">The sequence shown here is derived from an EMBL/GenBank/DDBJ whole genome shotgun (WGS) entry which is preliminary data.</text>
</comment>
<dbReference type="Proteomes" id="UP000683925">
    <property type="component" value="Unassembled WGS sequence"/>
</dbReference>
<organism evidence="1 2">
    <name type="scientific">Paramecium octaurelia</name>
    <dbReference type="NCBI Taxonomy" id="43137"/>
    <lineage>
        <taxon>Eukaryota</taxon>
        <taxon>Sar</taxon>
        <taxon>Alveolata</taxon>
        <taxon>Ciliophora</taxon>
        <taxon>Intramacronucleata</taxon>
        <taxon>Oligohymenophorea</taxon>
        <taxon>Peniculida</taxon>
        <taxon>Parameciidae</taxon>
        <taxon>Paramecium</taxon>
    </lineage>
</organism>
<dbReference type="AlphaFoldDB" id="A0A8S1T524"/>
<name>A0A8S1T524_PAROT</name>
<protein>
    <submittedName>
        <fullName evidence="1">Uncharacterized protein</fullName>
    </submittedName>
</protein>
<evidence type="ECO:0000313" key="1">
    <source>
        <dbReference type="EMBL" id="CAD8146669.1"/>
    </source>
</evidence>
<keyword evidence="2" id="KW-1185">Reference proteome</keyword>
<sequence length="82" mass="9159">MNSVKLSQILAQVVSKKHAKIHLLQLFATNIQAIEYVFGKEYYKNQYALVSSIITTHTDWQTCHSSFNLNNSGAGCVAISLK</sequence>
<dbReference type="EMBL" id="CAJJDP010000019">
    <property type="protein sequence ID" value="CAD8146669.1"/>
    <property type="molecule type" value="Genomic_DNA"/>
</dbReference>
<evidence type="ECO:0000313" key="2">
    <source>
        <dbReference type="Proteomes" id="UP000683925"/>
    </source>
</evidence>
<reference evidence="1" key="1">
    <citation type="submission" date="2021-01" db="EMBL/GenBank/DDBJ databases">
        <authorList>
            <consortium name="Genoscope - CEA"/>
            <person name="William W."/>
        </authorList>
    </citation>
    <scope>NUCLEOTIDE SEQUENCE</scope>
</reference>
<accession>A0A8S1T524</accession>
<proteinExistence type="predicted"/>
<gene>
    <name evidence="1" type="ORF">POCTA_138.1.T0190033</name>
</gene>